<comment type="caution">
    <text evidence="2">The sequence shown here is derived from an EMBL/GenBank/DDBJ whole genome shotgun (WGS) entry which is preliminary data.</text>
</comment>
<feature type="compositionally biased region" description="Basic residues" evidence="1">
    <location>
        <begin position="1"/>
        <end position="12"/>
    </location>
</feature>
<accession>A0AAE1DL62</accession>
<dbReference type="Proteomes" id="UP001283361">
    <property type="component" value="Unassembled WGS sequence"/>
</dbReference>
<evidence type="ECO:0000256" key="1">
    <source>
        <dbReference type="SAM" id="MobiDB-lite"/>
    </source>
</evidence>
<feature type="compositionally biased region" description="Basic and acidic residues" evidence="1">
    <location>
        <begin position="56"/>
        <end position="70"/>
    </location>
</feature>
<feature type="region of interest" description="Disordered" evidence="1">
    <location>
        <begin position="1"/>
        <end position="80"/>
    </location>
</feature>
<sequence length="80" mass="9034">MCVLHSHTKRVMATKERKVYESKQRPKSEEERRAAADRAPIDGAEVDASISVPSNDVRKPPELGRREDHASTLFSVMTSR</sequence>
<feature type="compositionally biased region" description="Basic and acidic residues" evidence="1">
    <location>
        <begin position="13"/>
        <end position="40"/>
    </location>
</feature>
<dbReference type="AlphaFoldDB" id="A0AAE1DL62"/>
<evidence type="ECO:0000313" key="2">
    <source>
        <dbReference type="EMBL" id="KAK3773443.1"/>
    </source>
</evidence>
<gene>
    <name evidence="2" type="ORF">RRG08_007932</name>
</gene>
<evidence type="ECO:0000313" key="3">
    <source>
        <dbReference type="Proteomes" id="UP001283361"/>
    </source>
</evidence>
<dbReference type="EMBL" id="JAWDGP010003536">
    <property type="protein sequence ID" value="KAK3773443.1"/>
    <property type="molecule type" value="Genomic_DNA"/>
</dbReference>
<protein>
    <submittedName>
        <fullName evidence="2">Uncharacterized protein</fullName>
    </submittedName>
</protein>
<reference evidence="2" key="1">
    <citation type="journal article" date="2023" name="G3 (Bethesda)">
        <title>A reference genome for the long-term kleptoplast-retaining sea slug Elysia crispata morphotype clarki.</title>
        <authorList>
            <person name="Eastman K.E."/>
            <person name="Pendleton A.L."/>
            <person name="Shaikh M.A."/>
            <person name="Suttiyut T."/>
            <person name="Ogas R."/>
            <person name="Tomko P."/>
            <person name="Gavelis G."/>
            <person name="Widhalm J.R."/>
            <person name="Wisecaver J.H."/>
        </authorList>
    </citation>
    <scope>NUCLEOTIDE SEQUENCE</scope>
    <source>
        <strain evidence="2">ECLA1</strain>
    </source>
</reference>
<name>A0AAE1DL62_9GAST</name>
<organism evidence="2 3">
    <name type="scientific">Elysia crispata</name>
    <name type="common">lettuce slug</name>
    <dbReference type="NCBI Taxonomy" id="231223"/>
    <lineage>
        <taxon>Eukaryota</taxon>
        <taxon>Metazoa</taxon>
        <taxon>Spiralia</taxon>
        <taxon>Lophotrochozoa</taxon>
        <taxon>Mollusca</taxon>
        <taxon>Gastropoda</taxon>
        <taxon>Heterobranchia</taxon>
        <taxon>Euthyneura</taxon>
        <taxon>Panpulmonata</taxon>
        <taxon>Sacoglossa</taxon>
        <taxon>Placobranchoidea</taxon>
        <taxon>Plakobranchidae</taxon>
        <taxon>Elysia</taxon>
    </lineage>
</organism>
<proteinExistence type="predicted"/>
<keyword evidence="3" id="KW-1185">Reference proteome</keyword>